<dbReference type="KEGG" id="qsa:O6P43_024697"/>
<sequence length="70" mass="7939">MELYKDVVPENFRALCIGEKGIGPNTGVPQHFKWLVKILHVSVIYMVIFSLAISSECFLLSSCIKFLNIH</sequence>
<evidence type="ECO:0000256" key="1">
    <source>
        <dbReference type="SAM" id="Phobius"/>
    </source>
</evidence>
<organism evidence="2 3">
    <name type="scientific">Quillaja saponaria</name>
    <name type="common">Soap bark tree</name>
    <dbReference type="NCBI Taxonomy" id="32244"/>
    <lineage>
        <taxon>Eukaryota</taxon>
        <taxon>Viridiplantae</taxon>
        <taxon>Streptophyta</taxon>
        <taxon>Embryophyta</taxon>
        <taxon>Tracheophyta</taxon>
        <taxon>Spermatophyta</taxon>
        <taxon>Magnoliopsida</taxon>
        <taxon>eudicotyledons</taxon>
        <taxon>Gunneridae</taxon>
        <taxon>Pentapetalae</taxon>
        <taxon>rosids</taxon>
        <taxon>fabids</taxon>
        <taxon>Fabales</taxon>
        <taxon>Quillajaceae</taxon>
        <taxon>Quillaja</taxon>
    </lineage>
</organism>
<keyword evidence="2" id="KW-0413">Isomerase</keyword>
<reference evidence="2" key="1">
    <citation type="journal article" date="2023" name="Science">
        <title>Elucidation of the pathway for biosynthesis of saponin adjuvants from the soapbark tree.</title>
        <authorList>
            <person name="Reed J."/>
            <person name="Orme A."/>
            <person name="El-Demerdash A."/>
            <person name="Owen C."/>
            <person name="Martin L.B.B."/>
            <person name="Misra R.C."/>
            <person name="Kikuchi S."/>
            <person name="Rejzek M."/>
            <person name="Martin A.C."/>
            <person name="Harkess A."/>
            <person name="Leebens-Mack J."/>
            <person name="Louveau T."/>
            <person name="Stephenson M.J."/>
            <person name="Osbourn A."/>
        </authorList>
    </citation>
    <scope>NUCLEOTIDE SEQUENCE</scope>
    <source>
        <strain evidence="2">S10</strain>
    </source>
</reference>
<dbReference type="GO" id="GO:0016853">
    <property type="term" value="F:isomerase activity"/>
    <property type="evidence" value="ECO:0007669"/>
    <property type="project" value="UniProtKB-KW"/>
</dbReference>
<evidence type="ECO:0000313" key="2">
    <source>
        <dbReference type="EMBL" id="KAJ7952934.1"/>
    </source>
</evidence>
<accession>A0AAD7PFF9</accession>
<proteinExistence type="predicted"/>
<keyword evidence="1" id="KW-1133">Transmembrane helix</keyword>
<keyword evidence="1" id="KW-0812">Transmembrane</keyword>
<comment type="caution">
    <text evidence="2">The sequence shown here is derived from an EMBL/GenBank/DDBJ whole genome shotgun (WGS) entry which is preliminary data.</text>
</comment>
<dbReference type="EMBL" id="JARAOO010000010">
    <property type="protein sequence ID" value="KAJ7952934.1"/>
    <property type="molecule type" value="Genomic_DNA"/>
</dbReference>
<dbReference type="Proteomes" id="UP001163823">
    <property type="component" value="Chromosome 10"/>
</dbReference>
<dbReference type="AlphaFoldDB" id="A0AAD7PFF9"/>
<keyword evidence="1" id="KW-0472">Membrane</keyword>
<gene>
    <name evidence="2" type="ORF">O6P43_024697</name>
</gene>
<evidence type="ECO:0000313" key="3">
    <source>
        <dbReference type="Proteomes" id="UP001163823"/>
    </source>
</evidence>
<protein>
    <submittedName>
        <fullName evidence="2">Peptidyl-prolyl cis-trans isomerase</fullName>
    </submittedName>
</protein>
<feature type="transmembrane region" description="Helical" evidence="1">
    <location>
        <begin position="43"/>
        <end position="67"/>
    </location>
</feature>
<name>A0AAD7PFF9_QUISA</name>
<keyword evidence="3" id="KW-1185">Reference proteome</keyword>